<evidence type="ECO:0000256" key="2">
    <source>
        <dbReference type="ARBA" id="ARBA00006569"/>
    </source>
</evidence>
<organism evidence="11 12">
    <name type="scientific">Oryzias melastigma</name>
    <name type="common">Marine medaka</name>
    <dbReference type="NCBI Taxonomy" id="30732"/>
    <lineage>
        <taxon>Eukaryota</taxon>
        <taxon>Metazoa</taxon>
        <taxon>Chordata</taxon>
        <taxon>Craniata</taxon>
        <taxon>Vertebrata</taxon>
        <taxon>Euteleostomi</taxon>
        <taxon>Actinopterygii</taxon>
        <taxon>Neopterygii</taxon>
        <taxon>Teleostei</taxon>
        <taxon>Neoteleostei</taxon>
        <taxon>Acanthomorphata</taxon>
        <taxon>Ovalentaria</taxon>
        <taxon>Atherinomorphae</taxon>
        <taxon>Beloniformes</taxon>
        <taxon>Adrianichthyidae</taxon>
        <taxon>Oryziinae</taxon>
        <taxon>Oryzias</taxon>
    </lineage>
</organism>
<evidence type="ECO:0000313" key="11">
    <source>
        <dbReference type="EMBL" id="KAF6726400.1"/>
    </source>
</evidence>
<comment type="caution">
    <text evidence="11">The sequence shown here is derived from an EMBL/GenBank/DDBJ whole genome shotgun (WGS) entry which is preliminary data.</text>
</comment>
<keyword evidence="6" id="KW-0010">Activator</keyword>
<dbReference type="SMART" id="SM00398">
    <property type="entry name" value="HMG"/>
    <property type="match status" value="1"/>
</dbReference>
<evidence type="ECO:0000256" key="1">
    <source>
        <dbReference type="ARBA" id="ARBA00004123"/>
    </source>
</evidence>
<evidence type="ECO:0000256" key="3">
    <source>
        <dbReference type="ARBA" id="ARBA00022687"/>
    </source>
</evidence>
<evidence type="ECO:0000256" key="6">
    <source>
        <dbReference type="ARBA" id="ARBA00023159"/>
    </source>
</evidence>
<name>A0A834CBM1_ORYME</name>
<dbReference type="EMBL" id="WKFB01000334">
    <property type="protein sequence ID" value="KAF6726400.1"/>
    <property type="molecule type" value="Genomic_DNA"/>
</dbReference>
<proteinExistence type="inferred from homology"/>
<dbReference type="GO" id="GO:0060070">
    <property type="term" value="P:canonical Wnt signaling pathway"/>
    <property type="evidence" value="ECO:0007669"/>
    <property type="project" value="TreeGrafter"/>
</dbReference>
<dbReference type="SUPFAM" id="SSF47095">
    <property type="entry name" value="HMG-box"/>
    <property type="match status" value="1"/>
</dbReference>
<dbReference type="AlphaFoldDB" id="A0A834CBM1"/>
<feature type="domain" description="HMG box" evidence="10">
    <location>
        <begin position="56"/>
        <end position="124"/>
    </location>
</feature>
<comment type="similarity">
    <text evidence="2">Belongs to the TCF/LEF family.</text>
</comment>
<gene>
    <name evidence="11" type="ORF">FQA47_015647</name>
</gene>
<evidence type="ECO:0000256" key="8">
    <source>
        <dbReference type="ARBA" id="ARBA00023242"/>
    </source>
</evidence>
<keyword evidence="3" id="KW-0879">Wnt signaling pathway</keyword>
<keyword evidence="8 9" id="KW-0539">Nucleus</keyword>
<sequence>MQMQGQEANAPNLTLYPIYWVLPPSTAEEVHQAPAAAPAAAPLSSGSSAKKTIEYIKKPLNAFMLYLKDQRPKVKAELNIKNSSALNKVLGERWTSLSPEEKDKYFQQAHQEQMAFKQKHPGWSSAQNYPDQGAMLYARGFRLRPSSSTLSNP</sequence>
<evidence type="ECO:0000256" key="4">
    <source>
        <dbReference type="ARBA" id="ARBA00023015"/>
    </source>
</evidence>
<dbReference type="GO" id="GO:0000785">
    <property type="term" value="C:chromatin"/>
    <property type="evidence" value="ECO:0007669"/>
    <property type="project" value="TreeGrafter"/>
</dbReference>
<accession>A0A834CBM1</accession>
<evidence type="ECO:0000259" key="10">
    <source>
        <dbReference type="PROSITE" id="PS50118"/>
    </source>
</evidence>
<dbReference type="InterPro" id="IPR036910">
    <property type="entry name" value="HMG_box_dom_sf"/>
</dbReference>
<dbReference type="GO" id="GO:0000978">
    <property type="term" value="F:RNA polymerase II cis-regulatory region sequence-specific DNA binding"/>
    <property type="evidence" value="ECO:0007669"/>
    <property type="project" value="TreeGrafter"/>
</dbReference>
<protein>
    <submittedName>
        <fullName evidence="11">Protein pangolin, isoform J</fullName>
    </submittedName>
</protein>
<dbReference type="GO" id="GO:1990907">
    <property type="term" value="C:beta-catenin-TCF complex"/>
    <property type="evidence" value="ECO:0007669"/>
    <property type="project" value="TreeGrafter"/>
</dbReference>
<dbReference type="InterPro" id="IPR024940">
    <property type="entry name" value="TCF/LEF"/>
</dbReference>
<dbReference type="PROSITE" id="PS50118">
    <property type="entry name" value="HMG_BOX_2"/>
    <property type="match status" value="1"/>
</dbReference>
<dbReference type="Gene3D" id="1.10.30.10">
    <property type="entry name" value="High mobility group box domain"/>
    <property type="match status" value="1"/>
</dbReference>
<dbReference type="PANTHER" id="PTHR10373:SF38">
    <property type="entry name" value="PROTEIN PANGOLIN, ISOFORM J"/>
    <property type="match status" value="1"/>
</dbReference>
<keyword evidence="4" id="KW-0805">Transcription regulation</keyword>
<feature type="DNA-binding region" description="HMG box" evidence="9">
    <location>
        <begin position="56"/>
        <end position="124"/>
    </location>
</feature>
<comment type="subcellular location">
    <subcellularLocation>
        <location evidence="1">Nucleus</location>
    </subcellularLocation>
</comment>
<evidence type="ECO:0000256" key="9">
    <source>
        <dbReference type="PROSITE-ProRule" id="PRU00267"/>
    </source>
</evidence>
<evidence type="ECO:0000256" key="7">
    <source>
        <dbReference type="ARBA" id="ARBA00023163"/>
    </source>
</evidence>
<dbReference type="PANTHER" id="PTHR10373">
    <property type="entry name" value="TRANSCRIPTION FACTOR 7 FAMILY MEMBER"/>
    <property type="match status" value="1"/>
</dbReference>
<dbReference type="Pfam" id="PF00505">
    <property type="entry name" value="HMG_box"/>
    <property type="match status" value="1"/>
</dbReference>
<dbReference type="InterPro" id="IPR009071">
    <property type="entry name" value="HMG_box_dom"/>
</dbReference>
<keyword evidence="7" id="KW-0804">Transcription</keyword>
<reference evidence="11" key="1">
    <citation type="journal article" name="BMC Genomics">
        <title>Long-read sequencing and de novo genome assembly of marine medaka (Oryzias melastigma).</title>
        <authorList>
            <person name="Liang P."/>
            <person name="Saqib H.S.A."/>
            <person name="Ni X."/>
            <person name="Shen Y."/>
        </authorList>
    </citation>
    <scope>NUCLEOTIDE SEQUENCE</scope>
    <source>
        <strain evidence="11">Bigg-433</strain>
    </source>
</reference>
<dbReference type="Proteomes" id="UP000646548">
    <property type="component" value="Unassembled WGS sequence"/>
</dbReference>
<evidence type="ECO:0000256" key="5">
    <source>
        <dbReference type="ARBA" id="ARBA00023125"/>
    </source>
</evidence>
<dbReference type="GO" id="GO:0000981">
    <property type="term" value="F:DNA-binding transcription factor activity, RNA polymerase II-specific"/>
    <property type="evidence" value="ECO:0007669"/>
    <property type="project" value="TreeGrafter"/>
</dbReference>
<evidence type="ECO:0000313" key="12">
    <source>
        <dbReference type="Proteomes" id="UP000646548"/>
    </source>
</evidence>
<keyword evidence="5 9" id="KW-0238">DNA-binding</keyword>